<name>A0A919FA39_9XANT</name>
<feature type="compositionally biased region" description="Basic and acidic residues" evidence="1">
    <location>
        <begin position="76"/>
        <end position="91"/>
    </location>
</feature>
<dbReference type="Proteomes" id="UP000623958">
    <property type="component" value="Unassembled WGS sequence"/>
</dbReference>
<evidence type="ECO:0000313" key="3">
    <source>
        <dbReference type="Proteomes" id="UP000623958"/>
    </source>
</evidence>
<protein>
    <submittedName>
        <fullName evidence="2">Uncharacterized protein</fullName>
    </submittedName>
</protein>
<feature type="compositionally biased region" description="Basic and acidic residues" evidence="1">
    <location>
        <begin position="143"/>
        <end position="160"/>
    </location>
</feature>
<reference evidence="2" key="2">
    <citation type="submission" date="2020-09" db="EMBL/GenBank/DDBJ databases">
        <authorList>
            <person name="Sun Q."/>
            <person name="Ohkuma M."/>
        </authorList>
    </citation>
    <scope>NUCLEOTIDE SEQUENCE</scope>
    <source>
        <strain evidence="2">JCM 13306</strain>
    </source>
</reference>
<sequence>MWRPGNWDSAKFEIEPLSRVRERDEGAGRSLQKFSCPRLRPYPHPPLRGTFSRVREKGTAGALQRPGLGLATGDSAKLENEPLSRTRERGWGEGAGRGLRKVQLPEASPVPSSAPAGHLLPCTGEGNGRRSAEAGTRFSDWGTGKDRDRAPLPREGEGLG</sequence>
<proteinExistence type="predicted"/>
<accession>A0A919FA39</accession>
<evidence type="ECO:0000256" key="1">
    <source>
        <dbReference type="SAM" id="MobiDB-lite"/>
    </source>
</evidence>
<dbReference type="AlphaFoldDB" id="A0A919FA39"/>
<comment type="caution">
    <text evidence="2">The sequence shown here is derived from an EMBL/GenBank/DDBJ whole genome shotgun (WGS) entry which is preliminary data.</text>
</comment>
<dbReference type="EMBL" id="BNBA01000028">
    <property type="protein sequence ID" value="GHH57959.1"/>
    <property type="molecule type" value="Genomic_DNA"/>
</dbReference>
<keyword evidence="3" id="KW-1185">Reference proteome</keyword>
<feature type="region of interest" description="Disordered" evidence="1">
    <location>
        <begin position="20"/>
        <end position="160"/>
    </location>
</feature>
<feature type="compositionally biased region" description="Low complexity" evidence="1">
    <location>
        <begin position="107"/>
        <end position="116"/>
    </location>
</feature>
<organism evidence="2 3">
    <name type="scientific">Xanthomonas boreopolis</name>
    <dbReference type="NCBI Taxonomy" id="86183"/>
    <lineage>
        <taxon>Bacteria</taxon>
        <taxon>Pseudomonadati</taxon>
        <taxon>Pseudomonadota</taxon>
        <taxon>Gammaproteobacteria</taxon>
        <taxon>Lysobacterales</taxon>
        <taxon>Lysobacteraceae</taxon>
        <taxon>Xanthomonas</taxon>
    </lineage>
</organism>
<evidence type="ECO:0000313" key="2">
    <source>
        <dbReference type="EMBL" id="GHH57959.1"/>
    </source>
</evidence>
<reference evidence="2" key="1">
    <citation type="journal article" date="2014" name="Int. J. Syst. Evol. Microbiol.">
        <title>Complete genome sequence of Corynebacterium casei LMG S-19264T (=DSM 44701T), isolated from a smear-ripened cheese.</title>
        <authorList>
            <consortium name="US DOE Joint Genome Institute (JGI-PGF)"/>
            <person name="Walter F."/>
            <person name="Albersmeier A."/>
            <person name="Kalinowski J."/>
            <person name="Ruckert C."/>
        </authorList>
    </citation>
    <scope>NUCLEOTIDE SEQUENCE</scope>
    <source>
        <strain evidence="2">JCM 13306</strain>
    </source>
</reference>
<gene>
    <name evidence="2" type="ORF">GCM10009090_29880</name>
</gene>